<organism evidence="1 2">
    <name type="scientific">Hibiscus sabdariffa</name>
    <name type="common">roselle</name>
    <dbReference type="NCBI Taxonomy" id="183260"/>
    <lineage>
        <taxon>Eukaryota</taxon>
        <taxon>Viridiplantae</taxon>
        <taxon>Streptophyta</taxon>
        <taxon>Embryophyta</taxon>
        <taxon>Tracheophyta</taxon>
        <taxon>Spermatophyta</taxon>
        <taxon>Magnoliopsida</taxon>
        <taxon>eudicotyledons</taxon>
        <taxon>Gunneridae</taxon>
        <taxon>Pentapetalae</taxon>
        <taxon>rosids</taxon>
        <taxon>malvids</taxon>
        <taxon>Malvales</taxon>
        <taxon>Malvaceae</taxon>
        <taxon>Malvoideae</taxon>
        <taxon>Hibiscus</taxon>
    </lineage>
</organism>
<comment type="caution">
    <text evidence="1">The sequence shown here is derived from an EMBL/GenBank/DDBJ whole genome shotgun (WGS) entry which is preliminary data.</text>
</comment>
<evidence type="ECO:0000313" key="2">
    <source>
        <dbReference type="Proteomes" id="UP001396334"/>
    </source>
</evidence>
<keyword evidence="2" id="KW-1185">Reference proteome</keyword>
<name>A0ABR2NZC4_9ROSI</name>
<accession>A0ABR2NZC4</accession>
<sequence>MGASGFRTASVSSLGPRGRTVLGQQVSSIFDAPLKEEKLVSEVHEMAGKAADNDEDDALEVYLFAIAQSLHLMIFDLFYENIS</sequence>
<evidence type="ECO:0000313" key="1">
    <source>
        <dbReference type="EMBL" id="KAK8981378.1"/>
    </source>
</evidence>
<dbReference type="EMBL" id="JBBPBN010000089">
    <property type="protein sequence ID" value="KAK8981378.1"/>
    <property type="molecule type" value="Genomic_DNA"/>
</dbReference>
<protein>
    <submittedName>
        <fullName evidence="1">Uncharacterized protein</fullName>
    </submittedName>
</protein>
<reference evidence="1 2" key="1">
    <citation type="journal article" date="2024" name="G3 (Bethesda)">
        <title>Genome assembly of Hibiscus sabdariffa L. provides insights into metabolisms of medicinal natural products.</title>
        <authorList>
            <person name="Kim T."/>
        </authorList>
    </citation>
    <scope>NUCLEOTIDE SEQUENCE [LARGE SCALE GENOMIC DNA]</scope>
    <source>
        <strain evidence="1">TK-2024</strain>
        <tissue evidence="1">Old leaves</tissue>
    </source>
</reference>
<dbReference type="Proteomes" id="UP001396334">
    <property type="component" value="Unassembled WGS sequence"/>
</dbReference>
<proteinExistence type="predicted"/>
<gene>
    <name evidence="1" type="ORF">V6N11_027800</name>
</gene>